<dbReference type="PROSITE" id="PS50005">
    <property type="entry name" value="TPR"/>
    <property type="match status" value="5"/>
</dbReference>
<dbReference type="SMART" id="SM00028">
    <property type="entry name" value="TPR"/>
    <property type="match status" value="9"/>
</dbReference>
<dbReference type="Pfam" id="PF14559">
    <property type="entry name" value="TPR_19"/>
    <property type="match status" value="3"/>
</dbReference>
<sequence>MAHYQKGQFKPAVTLFSKVVQAAPQHAHAHQMLGLIAFQTNQLDPALKAMAQAIKLQPNNPGFLVNFVEILRKAGKYDEAINTGKRAIQLDPSNPAAHSNLGLAYYDADEPIEAEASQKRAIALNADFGPALNNLGSIARDKGDQDAAIDYYRQAYSANPHYTDAANNLTSALIEAERYAEAEKLTQDRVATAPRDPELQRNIGRLHMVSNDLDAAETAFRNAIALDENKADGYVGLAQVLYEKNHPQLALLEAEKAARLDPQNAGAYHQIGMAQANLGDVEAGFANYEKARELNPKMSATRIALGHLMMEKGDFAQAKAVFEAAAEQSQDPLSAHVAMARLEKMSADHPVFLALKDAAATADKMIPAKAVAFHYAMGKAYEDMKAYEDAFSHFAEGARIKRRIIDYDAGRSDLATDNLIKTFDAAFIADLRTHAIQSDQAIFVLGMPRSGTTLTESILNAHPEVFGAGELNDMNNLFGLHADGQRSDLATNVANMAGAELTRKITTYIDNLDKHAPGTAHIVDKMPANFHMVGLIHALMPNAKIIHIARNPFDTCLSCFTRVFERSQLHSYDQVELGRYYNNYVRLMDHWHATLPKGAFHTVHYENLVDDFETEARRIIDHCDLEWDAACLEFYKGERRVRTSSLQQVRQPLYKSSKAKWKVYEKQLQPLVETIGDNHIRFG</sequence>
<dbReference type="InterPro" id="IPR027417">
    <property type="entry name" value="P-loop_NTPase"/>
</dbReference>
<dbReference type="PANTHER" id="PTHR12788:SF10">
    <property type="entry name" value="PROTEIN-TYROSINE SULFOTRANSFERASE"/>
    <property type="match status" value="1"/>
</dbReference>
<accession>A0ABZ2V886</accession>
<dbReference type="SUPFAM" id="SSF48452">
    <property type="entry name" value="TPR-like"/>
    <property type="match status" value="2"/>
</dbReference>
<dbReference type="InterPro" id="IPR011990">
    <property type="entry name" value="TPR-like_helical_dom_sf"/>
</dbReference>
<dbReference type="RefSeq" id="WP_341366855.1">
    <property type="nucleotide sequence ID" value="NZ_CP150951.2"/>
</dbReference>
<evidence type="ECO:0000256" key="1">
    <source>
        <dbReference type="ARBA" id="ARBA00022679"/>
    </source>
</evidence>
<evidence type="ECO:0000313" key="4">
    <source>
        <dbReference type="Proteomes" id="UP001440612"/>
    </source>
</evidence>
<feature type="repeat" description="TPR" evidence="2">
    <location>
        <begin position="265"/>
        <end position="298"/>
    </location>
</feature>
<dbReference type="InterPro" id="IPR019734">
    <property type="entry name" value="TPR_rpt"/>
</dbReference>
<feature type="repeat" description="TPR" evidence="2">
    <location>
        <begin position="197"/>
        <end position="230"/>
    </location>
</feature>
<dbReference type="Gene3D" id="1.25.40.10">
    <property type="entry name" value="Tetratricopeptide repeat domain"/>
    <property type="match status" value="3"/>
</dbReference>
<dbReference type="Pfam" id="PF13432">
    <property type="entry name" value="TPR_16"/>
    <property type="match status" value="1"/>
</dbReference>
<name>A0ABZ2V886_9RHOB</name>
<gene>
    <name evidence="3" type="ORF">AABB29_18180</name>
</gene>
<dbReference type="Proteomes" id="UP001440612">
    <property type="component" value="Chromosome"/>
</dbReference>
<protein>
    <submittedName>
        <fullName evidence="3">Sulfotransferase</fullName>
    </submittedName>
</protein>
<evidence type="ECO:0000256" key="2">
    <source>
        <dbReference type="PROSITE-ProRule" id="PRU00339"/>
    </source>
</evidence>
<feature type="repeat" description="TPR" evidence="2">
    <location>
        <begin position="27"/>
        <end position="60"/>
    </location>
</feature>
<dbReference type="Pfam" id="PF13469">
    <property type="entry name" value="Sulfotransfer_3"/>
    <property type="match status" value="1"/>
</dbReference>
<keyword evidence="1" id="KW-0808">Transferase</keyword>
<reference evidence="4" key="1">
    <citation type="submission" date="2024-04" db="EMBL/GenBank/DDBJ databases">
        <title>Phylogenomic analyses of a clade within the roseobacter group suggest taxonomic reassignments of species of the genera Aestuariivita, Citreicella, Loktanella, Nautella, Pelagibaca, Ruegeria, Thalassobius, Thiobacimonas and Tropicibacter, and the proposal o.</title>
        <authorList>
            <person name="Jeon C.O."/>
        </authorList>
    </citation>
    <scope>NUCLEOTIDE SEQUENCE [LARGE SCALE GENOMIC DNA]</scope>
    <source>
        <strain evidence="4">BS5-3</strain>
    </source>
</reference>
<keyword evidence="4" id="KW-1185">Reference proteome</keyword>
<dbReference type="EMBL" id="CP150951">
    <property type="protein sequence ID" value="WZC48742.1"/>
    <property type="molecule type" value="Genomic_DNA"/>
</dbReference>
<organism evidence="3 4">
    <name type="scientific">Yoonia phaeophyticola</name>
    <dbReference type="NCBI Taxonomy" id="3137369"/>
    <lineage>
        <taxon>Bacteria</taxon>
        <taxon>Pseudomonadati</taxon>
        <taxon>Pseudomonadota</taxon>
        <taxon>Alphaproteobacteria</taxon>
        <taxon>Rhodobacterales</taxon>
        <taxon>Paracoccaceae</taxon>
        <taxon>Yoonia</taxon>
    </lineage>
</organism>
<keyword evidence="2" id="KW-0802">TPR repeat</keyword>
<dbReference type="InterPro" id="IPR026634">
    <property type="entry name" value="TPST-like"/>
</dbReference>
<dbReference type="PANTHER" id="PTHR12788">
    <property type="entry name" value="PROTEIN-TYROSINE SULFOTRANSFERASE 2"/>
    <property type="match status" value="1"/>
</dbReference>
<feature type="repeat" description="TPR" evidence="2">
    <location>
        <begin position="61"/>
        <end position="94"/>
    </location>
</feature>
<dbReference type="Gene3D" id="3.40.50.300">
    <property type="entry name" value="P-loop containing nucleotide triphosphate hydrolases"/>
    <property type="match status" value="1"/>
</dbReference>
<feature type="repeat" description="TPR" evidence="2">
    <location>
        <begin position="129"/>
        <end position="162"/>
    </location>
</feature>
<dbReference type="SUPFAM" id="SSF52540">
    <property type="entry name" value="P-loop containing nucleoside triphosphate hydrolases"/>
    <property type="match status" value="1"/>
</dbReference>
<proteinExistence type="predicted"/>
<dbReference type="Pfam" id="PF13414">
    <property type="entry name" value="TPR_11"/>
    <property type="match status" value="1"/>
</dbReference>
<evidence type="ECO:0000313" key="3">
    <source>
        <dbReference type="EMBL" id="WZC48742.1"/>
    </source>
</evidence>